<dbReference type="EnsemblPlants" id="LPERR07G03130.5">
    <property type="protein sequence ID" value="LPERR07G03130.5"/>
    <property type="gene ID" value="LPERR07G03130"/>
</dbReference>
<evidence type="ECO:0000256" key="1">
    <source>
        <dbReference type="SAM" id="MobiDB-lite"/>
    </source>
</evidence>
<dbReference type="HOGENOM" id="CLU_2561607_0_0_1"/>
<accession>A0A0D9WVN1</accession>
<organism evidence="2 3">
    <name type="scientific">Leersia perrieri</name>
    <dbReference type="NCBI Taxonomy" id="77586"/>
    <lineage>
        <taxon>Eukaryota</taxon>
        <taxon>Viridiplantae</taxon>
        <taxon>Streptophyta</taxon>
        <taxon>Embryophyta</taxon>
        <taxon>Tracheophyta</taxon>
        <taxon>Spermatophyta</taxon>
        <taxon>Magnoliopsida</taxon>
        <taxon>Liliopsida</taxon>
        <taxon>Poales</taxon>
        <taxon>Poaceae</taxon>
        <taxon>BOP clade</taxon>
        <taxon>Oryzoideae</taxon>
        <taxon>Oryzeae</taxon>
        <taxon>Oryzinae</taxon>
        <taxon>Leersia</taxon>
    </lineage>
</organism>
<feature type="region of interest" description="Disordered" evidence="1">
    <location>
        <begin position="60"/>
        <end position="82"/>
    </location>
</feature>
<dbReference type="AlphaFoldDB" id="A0A0D9WVN1"/>
<sequence length="82" mass="9664">MMQHMKEQENIGMNSEHKLLTLLMANEMMMPRTHKQIPGEKSTKVQLVCRVSCCLIQGRRRGRKKRRVQQQQQLVANEMKLS</sequence>
<name>A0A0D9WVN1_9ORYZ</name>
<protein>
    <submittedName>
        <fullName evidence="2">Uncharacterized protein</fullName>
    </submittedName>
</protein>
<proteinExistence type="predicted"/>
<dbReference type="Gramene" id="LPERR07G03130.5">
    <property type="protein sequence ID" value="LPERR07G03130.5"/>
    <property type="gene ID" value="LPERR07G03130"/>
</dbReference>
<keyword evidence="3" id="KW-1185">Reference proteome</keyword>
<reference evidence="2" key="3">
    <citation type="submission" date="2015-04" db="UniProtKB">
        <authorList>
            <consortium name="EnsemblPlants"/>
        </authorList>
    </citation>
    <scope>IDENTIFICATION</scope>
</reference>
<evidence type="ECO:0000313" key="2">
    <source>
        <dbReference type="EnsemblPlants" id="LPERR07G03130.5"/>
    </source>
</evidence>
<reference evidence="3" key="2">
    <citation type="submission" date="2013-12" db="EMBL/GenBank/DDBJ databases">
        <authorList>
            <person name="Yu Y."/>
            <person name="Lee S."/>
            <person name="de Baynast K."/>
            <person name="Wissotski M."/>
            <person name="Liu L."/>
            <person name="Talag J."/>
            <person name="Goicoechea J."/>
            <person name="Angelova A."/>
            <person name="Jetty R."/>
            <person name="Kudrna D."/>
            <person name="Golser W."/>
            <person name="Rivera L."/>
            <person name="Zhang J."/>
            <person name="Wing R."/>
        </authorList>
    </citation>
    <scope>NUCLEOTIDE SEQUENCE</scope>
</reference>
<dbReference type="Proteomes" id="UP000032180">
    <property type="component" value="Chromosome 7"/>
</dbReference>
<evidence type="ECO:0000313" key="3">
    <source>
        <dbReference type="Proteomes" id="UP000032180"/>
    </source>
</evidence>
<reference evidence="2 3" key="1">
    <citation type="submission" date="2012-08" db="EMBL/GenBank/DDBJ databases">
        <title>Oryza genome evolution.</title>
        <authorList>
            <person name="Wing R.A."/>
        </authorList>
    </citation>
    <scope>NUCLEOTIDE SEQUENCE</scope>
</reference>